<dbReference type="EnsemblProtists" id="EOD28396">
    <property type="protein sequence ID" value="EOD28396"/>
    <property type="gene ID" value="EMIHUDRAFT_449971"/>
</dbReference>
<evidence type="ECO:0000256" key="1">
    <source>
        <dbReference type="ARBA" id="ARBA00004141"/>
    </source>
</evidence>
<dbReference type="eggNOG" id="KOG1305">
    <property type="taxonomic scope" value="Eukaryota"/>
</dbReference>
<feature type="transmembrane region" description="Helical" evidence="5">
    <location>
        <begin position="51"/>
        <end position="73"/>
    </location>
</feature>
<evidence type="ECO:0000256" key="3">
    <source>
        <dbReference type="ARBA" id="ARBA00022989"/>
    </source>
</evidence>
<keyword evidence="3 5" id="KW-1133">Transmembrane helix</keyword>
<dbReference type="HOGENOM" id="CLU_786281_0_0_1"/>
<protein>
    <recommendedName>
        <fullName evidence="6">Amino acid transporter transmembrane domain-containing protein</fullName>
    </recommendedName>
</protein>
<accession>A0A0D3JY11</accession>
<dbReference type="RefSeq" id="XP_005780825.1">
    <property type="nucleotide sequence ID" value="XM_005780768.1"/>
</dbReference>
<dbReference type="InterPro" id="IPR013057">
    <property type="entry name" value="AA_transpt_TM"/>
</dbReference>
<reference evidence="8" key="1">
    <citation type="journal article" date="2013" name="Nature">
        <title>Pan genome of the phytoplankton Emiliania underpins its global distribution.</title>
        <authorList>
            <person name="Read B.A."/>
            <person name="Kegel J."/>
            <person name="Klute M.J."/>
            <person name="Kuo A."/>
            <person name="Lefebvre S.C."/>
            <person name="Maumus F."/>
            <person name="Mayer C."/>
            <person name="Miller J."/>
            <person name="Monier A."/>
            <person name="Salamov A."/>
            <person name="Young J."/>
            <person name="Aguilar M."/>
            <person name="Claverie J.M."/>
            <person name="Frickenhaus S."/>
            <person name="Gonzalez K."/>
            <person name="Herman E.K."/>
            <person name="Lin Y.C."/>
            <person name="Napier J."/>
            <person name="Ogata H."/>
            <person name="Sarno A.F."/>
            <person name="Shmutz J."/>
            <person name="Schroeder D."/>
            <person name="de Vargas C."/>
            <person name="Verret F."/>
            <person name="von Dassow P."/>
            <person name="Valentin K."/>
            <person name="Van de Peer Y."/>
            <person name="Wheeler G."/>
            <person name="Dacks J.B."/>
            <person name="Delwiche C.F."/>
            <person name="Dyhrman S.T."/>
            <person name="Glockner G."/>
            <person name="John U."/>
            <person name="Richards T."/>
            <person name="Worden A.Z."/>
            <person name="Zhang X."/>
            <person name="Grigoriev I.V."/>
            <person name="Allen A.E."/>
            <person name="Bidle K."/>
            <person name="Borodovsky M."/>
            <person name="Bowler C."/>
            <person name="Brownlee C."/>
            <person name="Cock J.M."/>
            <person name="Elias M."/>
            <person name="Gladyshev V.N."/>
            <person name="Groth M."/>
            <person name="Guda C."/>
            <person name="Hadaegh A."/>
            <person name="Iglesias-Rodriguez M.D."/>
            <person name="Jenkins J."/>
            <person name="Jones B.M."/>
            <person name="Lawson T."/>
            <person name="Leese F."/>
            <person name="Lindquist E."/>
            <person name="Lobanov A."/>
            <person name="Lomsadze A."/>
            <person name="Malik S.B."/>
            <person name="Marsh M.E."/>
            <person name="Mackinder L."/>
            <person name="Mock T."/>
            <person name="Mueller-Roeber B."/>
            <person name="Pagarete A."/>
            <person name="Parker M."/>
            <person name="Probert I."/>
            <person name="Quesneville H."/>
            <person name="Raines C."/>
            <person name="Rensing S.A."/>
            <person name="Riano-Pachon D.M."/>
            <person name="Richier S."/>
            <person name="Rokitta S."/>
            <person name="Shiraiwa Y."/>
            <person name="Soanes D.M."/>
            <person name="van der Giezen M."/>
            <person name="Wahlund T.M."/>
            <person name="Williams B."/>
            <person name="Wilson W."/>
            <person name="Wolfe G."/>
            <person name="Wurch L.L."/>
        </authorList>
    </citation>
    <scope>NUCLEOTIDE SEQUENCE</scope>
</reference>
<dbReference type="Pfam" id="PF01490">
    <property type="entry name" value="Aa_trans"/>
    <property type="match status" value="1"/>
</dbReference>
<keyword evidence="8" id="KW-1185">Reference proteome</keyword>
<evidence type="ECO:0000313" key="7">
    <source>
        <dbReference type="EnsemblProtists" id="EOD28396"/>
    </source>
</evidence>
<sequence>MQPLLNPLAATSPPRSLVRDGAFWTAVLTTANAALGAGVLAYPIAFQGAGLAGGSLLLLGFATTASVGLGAVFQCMSAARRLDPRVRDYTKMVGAAYGTTAEALVTVLIVLYVFGACWGYLVLLSDTLGPLVRKVAPAVDESLVRILLQCGSTAVCIGLCSLRSINTLKYSSALAVAAVLTTVVMLVRNYAAHPCTAGDCATAAGPTVWCPSGECSGWCTAEQLAAAPTNCPGGTRGARFRSSRSRCSASSCLLILLYLPTGLAGYGAFGAITQGDILTNFGVDDPLADSCVWGLLVLGLSLAAAGSSLSGVFSLVGALRRLPTALLLCGVGAFITVAGTFATLQSMVEGGGR</sequence>
<dbReference type="GO" id="GO:0016020">
    <property type="term" value="C:membrane"/>
    <property type="evidence" value="ECO:0007669"/>
    <property type="project" value="UniProtKB-SubCell"/>
</dbReference>
<feature type="transmembrane region" description="Helical" evidence="5">
    <location>
        <begin position="249"/>
        <end position="272"/>
    </location>
</feature>
<dbReference type="PANTHER" id="PTHR22950">
    <property type="entry name" value="AMINO ACID TRANSPORTER"/>
    <property type="match status" value="1"/>
</dbReference>
<feature type="transmembrane region" description="Helical" evidence="5">
    <location>
        <begin position="21"/>
        <end position="45"/>
    </location>
</feature>
<comment type="subcellular location">
    <subcellularLocation>
        <location evidence="1">Membrane</location>
        <topology evidence="1">Multi-pass membrane protein</topology>
    </subcellularLocation>
</comment>
<dbReference type="Proteomes" id="UP000013827">
    <property type="component" value="Unassembled WGS sequence"/>
</dbReference>
<keyword evidence="4 5" id="KW-0472">Membrane</keyword>
<evidence type="ECO:0000256" key="5">
    <source>
        <dbReference type="SAM" id="Phobius"/>
    </source>
</evidence>
<dbReference type="AlphaFoldDB" id="A0A0D3JY11"/>
<proteinExistence type="predicted"/>
<name>A0A0D3JY11_EMIH1</name>
<organism evidence="7 8">
    <name type="scientific">Emiliania huxleyi (strain CCMP1516)</name>
    <dbReference type="NCBI Taxonomy" id="280463"/>
    <lineage>
        <taxon>Eukaryota</taxon>
        <taxon>Haptista</taxon>
        <taxon>Haptophyta</taxon>
        <taxon>Prymnesiophyceae</taxon>
        <taxon>Isochrysidales</taxon>
        <taxon>Noelaerhabdaceae</taxon>
        <taxon>Emiliania</taxon>
    </lineage>
</organism>
<evidence type="ECO:0000259" key="6">
    <source>
        <dbReference type="Pfam" id="PF01490"/>
    </source>
</evidence>
<evidence type="ECO:0000256" key="4">
    <source>
        <dbReference type="ARBA" id="ARBA00023136"/>
    </source>
</evidence>
<feature type="transmembrane region" description="Helical" evidence="5">
    <location>
        <begin position="325"/>
        <end position="344"/>
    </location>
</feature>
<dbReference type="GO" id="GO:0015179">
    <property type="term" value="F:L-amino acid transmembrane transporter activity"/>
    <property type="evidence" value="ECO:0007669"/>
    <property type="project" value="TreeGrafter"/>
</dbReference>
<dbReference type="GeneID" id="17273942"/>
<dbReference type="PaxDb" id="2903-EOD28396"/>
<dbReference type="KEGG" id="ehx:EMIHUDRAFT_449971"/>
<reference evidence="7" key="2">
    <citation type="submission" date="2024-10" db="UniProtKB">
        <authorList>
            <consortium name="EnsemblProtists"/>
        </authorList>
    </citation>
    <scope>IDENTIFICATION</scope>
</reference>
<dbReference type="STRING" id="2903.R1EZM6"/>
<evidence type="ECO:0000256" key="2">
    <source>
        <dbReference type="ARBA" id="ARBA00022692"/>
    </source>
</evidence>
<keyword evidence="2 5" id="KW-0812">Transmembrane</keyword>
<feature type="transmembrane region" description="Helical" evidence="5">
    <location>
        <begin position="292"/>
        <end position="318"/>
    </location>
</feature>
<feature type="domain" description="Amino acid transporter transmembrane" evidence="6">
    <location>
        <begin position="21"/>
        <end position="187"/>
    </location>
</feature>
<feature type="transmembrane region" description="Helical" evidence="5">
    <location>
        <begin position="94"/>
        <end position="123"/>
    </location>
</feature>
<evidence type="ECO:0000313" key="8">
    <source>
        <dbReference type="Proteomes" id="UP000013827"/>
    </source>
</evidence>